<dbReference type="PANTHER" id="PTHR11006">
    <property type="entry name" value="PROTEIN ARGININE N-METHYLTRANSFERASE"/>
    <property type="match status" value="1"/>
</dbReference>
<dbReference type="FunFam" id="3.40.50.150:FF:000003">
    <property type="entry name" value="Blast:Protein arginine N-methyltransferase 1"/>
    <property type="match status" value="1"/>
</dbReference>
<evidence type="ECO:0000259" key="7">
    <source>
        <dbReference type="Pfam" id="PF22528"/>
    </source>
</evidence>
<evidence type="ECO:0000256" key="3">
    <source>
        <dbReference type="ARBA" id="ARBA00022679"/>
    </source>
</evidence>
<dbReference type="GO" id="GO:0005634">
    <property type="term" value="C:nucleus"/>
    <property type="evidence" value="ECO:0007669"/>
    <property type="project" value="TreeGrafter"/>
</dbReference>
<dbReference type="InterPro" id="IPR055135">
    <property type="entry name" value="PRMT_dom"/>
</dbReference>
<organism evidence="8 9">
    <name type="scientific">Cyanidium caldarium</name>
    <name type="common">Red alga</name>
    <dbReference type="NCBI Taxonomy" id="2771"/>
    <lineage>
        <taxon>Eukaryota</taxon>
        <taxon>Rhodophyta</taxon>
        <taxon>Bangiophyceae</taxon>
        <taxon>Cyanidiales</taxon>
        <taxon>Cyanidiaceae</taxon>
        <taxon>Cyanidium</taxon>
    </lineage>
</organism>
<evidence type="ECO:0000256" key="2">
    <source>
        <dbReference type="ARBA" id="ARBA00022603"/>
    </source>
</evidence>
<keyword evidence="4 6" id="KW-0949">S-adenosyl-L-methionine</keyword>
<sequence>MEYPLGDRLPPPEPLEAVLPLGAPPGVCGDVDYELTSSDYYFSSYSHFGIHEEMLKDDVRTSTYMHAIQDNPHLFRGKVVLDVGCGTGILSLFAARAGAAKVYAVECSRIIEQARAIVRLNHYEHVIELFECRVEELQLPIDPQSGQEMQVDVIVSEWMGYFLFYESMLESVLYARDKWLRPGTGLMFPDQATLYLCAIEDAAYRRDKIDFWDSVYGFDFSCIKRIALTEPLVDYVDAEQVNTTACPILRVDVGRVTRDALDWSVRFRLTATRNDFVHALVAYFDIAFTHCHRPLGFSTGPAAKSSHWKQTVFYLDQALIMNAGEAIEGTLACRRNASNPRDLDIGLSYRFRGKKMSARNTLRYRLR</sequence>
<evidence type="ECO:0000313" key="8">
    <source>
        <dbReference type="EMBL" id="KAK4537359.1"/>
    </source>
</evidence>
<dbReference type="EC" id="2.1.1.319" evidence="1"/>
<gene>
    <name evidence="8" type="ORF">CDCA_CDCA12G3384</name>
</gene>
<dbReference type="InterPro" id="IPR025799">
    <property type="entry name" value="Arg_MeTrfase"/>
</dbReference>
<comment type="catalytic activity">
    <reaction evidence="5">
        <text>L-arginyl-[protein] + S-adenosyl-L-methionine = N(omega)-methyl-L-arginyl-[protein] + S-adenosyl-L-homocysteine + H(+)</text>
        <dbReference type="Rhea" id="RHEA:48100"/>
        <dbReference type="Rhea" id="RHEA-COMP:10532"/>
        <dbReference type="Rhea" id="RHEA-COMP:11990"/>
        <dbReference type="ChEBI" id="CHEBI:15378"/>
        <dbReference type="ChEBI" id="CHEBI:29965"/>
        <dbReference type="ChEBI" id="CHEBI:57856"/>
        <dbReference type="ChEBI" id="CHEBI:59789"/>
        <dbReference type="ChEBI" id="CHEBI:65280"/>
    </reaction>
    <physiologicalReaction direction="left-to-right" evidence="5">
        <dbReference type="Rhea" id="RHEA:48101"/>
    </physiologicalReaction>
</comment>
<dbReference type="PROSITE" id="PS51678">
    <property type="entry name" value="SAM_MT_PRMT"/>
    <property type="match status" value="1"/>
</dbReference>
<comment type="caution">
    <text evidence="8">The sequence shown here is derived from an EMBL/GenBank/DDBJ whole genome shotgun (WGS) entry which is preliminary data.</text>
</comment>
<keyword evidence="3 6" id="KW-0808">Transferase</keyword>
<dbReference type="PANTHER" id="PTHR11006:SF53">
    <property type="entry name" value="PROTEIN ARGININE N-METHYLTRANSFERASE 3"/>
    <property type="match status" value="1"/>
</dbReference>
<dbReference type="CDD" id="cd02440">
    <property type="entry name" value="AdoMet_MTases"/>
    <property type="match status" value="1"/>
</dbReference>
<feature type="domain" description="Protein arginine N-methyltransferase" evidence="7">
    <location>
        <begin position="190"/>
        <end position="353"/>
    </location>
</feature>
<evidence type="ECO:0000313" key="9">
    <source>
        <dbReference type="Proteomes" id="UP001301350"/>
    </source>
</evidence>
<reference evidence="8 9" key="1">
    <citation type="submission" date="2022-07" db="EMBL/GenBank/DDBJ databases">
        <title>Genome-wide signatures of adaptation to extreme environments.</title>
        <authorList>
            <person name="Cho C.H."/>
            <person name="Yoon H.S."/>
        </authorList>
    </citation>
    <scope>NUCLEOTIDE SEQUENCE [LARGE SCALE GENOMIC DNA]</scope>
    <source>
        <strain evidence="8 9">DBV 063 E5</strain>
    </source>
</reference>
<name>A0AAV9IYP2_CYACA</name>
<evidence type="ECO:0000256" key="4">
    <source>
        <dbReference type="ARBA" id="ARBA00022691"/>
    </source>
</evidence>
<protein>
    <recommendedName>
        <fullName evidence="1">type I protein arginine methyltransferase</fullName>
        <ecNumber evidence="1">2.1.1.319</ecNumber>
    </recommendedName>
</protein>
<accession>A0AAV9IYP2</accession>
<dbReference type="GO" id="GO:0032259">
    <property type="term" value="P:methylation"/>
    <property type="evidence" value="ECO:0007669"/>
    <property type="project" value="UniProtKB-KW"/>
</dbReference>
<evidence type="ECO:0000256" key="5">
    <source>
        <dbReference type="ARBA" id="ARBA00049303"/>
    </source>
</evidence>
<keyword evidence="9" id="KW-1185">Reference proteome</keyword>
<dbReference type="SUPFAM" id="SSF53335">
    <property type="entry name" value="S-adenosyl-L-methionine-dependent methyltransferases"/>
    <property type="match status" value="1"/>
</dbReference>
<dbReference type="Gene3D" id="2.70.160.11">
    <property type="entry name" value="Hnrnp arginine n-methyltransferase1"/>
    <property type="match status" value="1"/>
</dbReference>
<dbReference type="FunFam" id="2.70.160.11:FF:000001">
    <property type="entry name" value="Blast:Protein arginine N-methyltransferase 1"/>
    <property type="match status" value="1"/>
</dbReference>
<dbReference type="EMBL" id="JANCYW010000012">
    <property type="protein sequence ID" value="KAK4537359.1"/>
    <property type="molecule type" value="Genomic_DNA"/>
</dbReference>
<keyword evidence="2 6" id="KW-0489">Methyltransferase</keyword>
<evidence type="ECO:0000256" key="6">
    <source>
        <dbReference type="PROSITE-ProRule" id="PRU01015"/>
    </source>
</evidence>
<dbReference type="Pfam" id="PF22528">
    <property type="entry name" value="PRMT_C"/>
    <property type="match status" value="1"/>
</dbReference>
<dbReference type="Proteomes" id="UP001301350">
    <property type="component" value="Unassembled WGS sequence"/>
</dbReference>
<proteinExistence type="predicted"/>
<dbReference type="Pfam" id="PF06325">
    <property type="entry name" value="PrmA"/>
    <property type="match status" value="1"/>
</dbReference>
<dbReference type="AlphaFoldDB" id="A0AAV9IYP2"/>
<evidence type="ECO:0000256" key="1">
    <source>
        <dbReference type="ARBA" id="ARBA00011925"/>
    </source>
</evidence>
<dbReference type="InterPro" id="IPR029063">
    <property type="entry name" value="SAM-dependent_MTases_sf"/>
</dbReference>
<dbReference type="Gene3D" id="3.40.50.150">
    <property type="entry name" value="Vaccinia Virus protein VP39"/>
    <property type="match status" value="1"/>
</dbReference>
<dbReference type="GO" id="GO:0042054">
    <property type="term" value="F:histone methyltransferase activity"/>
    <property type="evidence" value="ECO:0007669"/>
    <property type="project" value="TreeGrafter"/>
</dbReference>
<dbReference type="GO" id="GO:0035242">
    <property type="term" value="F:protein-arginine omega-N asymmetric methyltransferase activity"/>
    <property type="evidence" value="ECO:0007669"/>
    <property type="project" value="UniProtKB-EC"/>
</dbReference>